<feature type="transmembrane region" description="Helical" evidence="1">
    <location>
        <begin position="6"/>
        <end position="25"/>
    </location>
</feature>
<sequence>MVDPTIIIFLTIVMVGVSFWLYHVINSTTSRLNTATIRAATTAESTQVSM</sequence>
<name>A0A6C0CJU8_9ZZZZ</name>
<evidence type="ECO:0000313" key="2">
    <source>
        <dbReference type="EMBL" id="QHT03785.1"/>
    </source>
</evidence>
<dbReference type="EMBL" id="MN739416">
    <property type="protein sequence ID" value="QHT03785.1"/>
    <property type="molecule type" value="Genomic_DNA"/>
</dbReference>
<keyword evidence="1" id="KW-0812">Transmembrane</keyword>
<accession>A0A6C0CJU8</accession>
<proteinExistence type="predicted"/>
<keyword evidence="1" id="KW-1133">Transmembrane helix</keyword>
<dbReference type="AlphaFoldDB" id="A0A6C0CJU8"/>
<reference evidence="2" key="1">
    <citation type="journal article" date="2020" name="Nature">
        <title>Giant virus diversity and host interactions through global metagenomics.</title>
        <authorList>
            <person name="Schulz F."/>
            <person name="Roux S."/>
            <person name="Paez-Espino D."/>
            <person name="Jungbluth S."/>
            <person name="Walsh D.A."/>
            <person name="Denef V.J."/>
            <person name="McMahon K.D."/>
            <person name="Konstantinidis K.T."/>
            <person name="Eloe-Fadrosh E.A."/>
            <person name="Kyrpides N.C."/>
            <person name="Woyke T."/>
        </authorList>
    </citation>
    <scope>NUCLEOTIDE SEQUENCE</scope>
    <source>
        <strain evidence="2">GVMAG-M-3300021120-1</strain>
    </source>
</reference>
<protein>
    <submittedName>
        <fullName evidence="2">Uncharacterized protein</fullName>
    </submittedName>
</protein>
<keyword evidence="1" id="KW-0472">Membrane</keyword>
<organism evidence="2">
    <name type="scientific">viral metagenome</name>
    <dbReference type="NCBI Taxonomy" id="1070528"/>
    <lineage>
        <taxon>unclassified sequences</taxon>
        <taxon>metagenomes</taxon>
        <taxon>organismal metagenomes</taxon>
    </lineage>
</organism>
<evidence type="ECO:0000256" key="1">
    <source>
        <dbReference type="SAM" id="Phobius"/>
    </source>
</evidence>